<accession>A0A0V0HER6</accession>
<evidence type="ECO:0000313" key="1">
    <source>
        <dbReference type="EMBL" id="JAP18942.1"/>
    </source>
</evidence>
<organism evidence="1">
    <name type="scientific">Solanum chacoense</name>
    <name type="common">Chaco potato</name>
    <dbReference type="NCBI Taxonomy" id="4108"/>
    <lineage>
        <taxon>Eukaryota</taxon>
        <taxon>Viridiplantae</taxon>
        <taxon>Streptophyta</taxon>
        <taxon>Embryophyta</taxon>
        <taxon>Tracheophyta</taxon>
        <taxon>Spermatophyta</taxon>
        <taxon>Magnoliopsida</taxon>
        <taxon>eudicotyledons</taxon>
        <taxon>Gunneridae</taxon>
        <taxon>Pentapetalae</taxon>
        <taxon>asterids</taxon>
        <taxon>lamiids</taxon>
        <taxon>Solanales</taxon>
        <taxon>Solanaceae</taxon>
        <taxon>Solanoideae</taxon>
        <taxon>Solaneae</taxon>
        <taxon>Solanum</taxon>
    </lineage>
</organism>
<protein>
    <submittedName>
        <fullName evidence="1">Putative ovule protein</fullName>
    </submittedName>
</protein>
<dbReference type="EMBL" id="GEDG01020662">
    <property type="protein sequence ID" value="JAP18942.1"/>
    <property type="molecule type" value="Transcribed_RNA"/>
</dbReference>
<name>A0A0V0HER6_SOLCH</name>
<sequence length="61" mass="7281">MQPFKKRKKKLKVSCVCRLWKLYELQQGYPSPRYHLLKSYQTFSTICSFNVICLDAGYKKS</sequence>
<dbReference type="AlphaFoldDB" id="A0A0V0HER6"/>
<proteinExistence type="predicted"/>
<reference evidence="1" key="1">
    <citation type="submission" date="2015-12" db="EMBL/GenBank/DDBJ databases">
        <title>Gene expression during late stages of embryo sac development: a critical building block for successful pollen-pistil interactions.</title>
        <authorList>
            <person name="Liu Y."/>
            <person name="Joly V."/>
            <person name="Sabar M."/>
            <person name="Matton D.P."/>
        </authorList>
    </citation>
    <scope>NUCLEOTIDE SEQUENCE</scope>
</reference>